<feature type="non-terminal residue" evidence="2">
    <location>
        <position position="1"/>
    </location>
</feature>
<evidence type="ECO:0000313" key="3">
    <source>
        <dbReference type="Proteomes" id="UP000237000"/>
    </source>
</evidence>
<name>A0A2P5C090_TREOI</name>
<gene>
    <name evidence="2" type="ORF">TorRG33x02_302650</name>
</gene>
<dbReference type="InParanoid" id="A0A2P5C090"/>
<dbReference type="AlphaFoldDB" id="A0A2P5C090"/>
<comment type="caution">
    <text evidence="2">The sequence shown here is derived from an EMBL/GenBank/DDBJ whole genome shotgun (WGS) entry which is preliminary data.</text>
</comment>
<reference evidence="3" key="1">
    <citation type="submission" date="2016-06" db="EMBL/GenBank/DDBJ databases">
        <title>Parallel loss of symbiosis genes in relatives of nitrogen-fixing non-legume Parasponia.</title>
        <authorList>
            <person name="Van Velzen R."/>
            <person name="Holmer R."/>
            <person name="Bu F."/>
            <person name="Rutten L."/>
            <person name="Van Zeijl A."/>
            <person name="Liu W."/>
            <person name="Santuari L."/>
            <person name="Cao Q."/>
            <person name="Sharma T."/>
            <person name="Shen D."/>
            <person name="Roswanjaya Y."/>
            <person name="Wardhani T."/>
            <person name="Kalhor M.S."/>
            <person name="Jansen J."/>
            <person name="Van den Hoogen J."/>
            <person name="Gungor B."/>
            <person name="Hartog M."/>
            <person name="Hontelez J."/>
            <person name="Verver J."/>
            <person name="Yang W.-C."/>
            <person name="Schijlen E."/>
            <person name="Repin R."/>
            <person name="Schilthuizen M."/>
            <person name="Schranz E."/>
            <person name="Heidstra R."/>
            <person name="Miyata K."/>
            <person name="Fedorova E."/>
            <person name="Kohlen W."/>
            <person name="Bisseling T."/>
            <person name="Smit S."/>
            <person name="Geurts R."/>
        </authorList>
    </citation>
    <scope>NUCLEOTIDE SEQUENCE [LARGE SCALE GENOMIC DNA]</scope>
    <source>
        <strain evidence="3">cv. RG33-2</strain>
    </source>
</reference>
<organism evidence="2 3">
    <name type="scientific">Trema orientale</name>
    <name type="common">Charcoal tree</name>
    <name type="synonym">Celtis orientalis</name>
    <dbReference type="NCBI Taxonomy" id="63057"/>
    <lineage>
        <taxon>Eukaryota</taxon>
        <taxon>Viridiplantae</taxon>
        <taxon>Streptophyta</taxon>
        <taxon>Embryophyta</taxon>
        <taxon>Tracheophyta</taxon>
        <taxon>Spermatophyta</taxon>
        <taxon>Magnoliopsida</taxon>
        <taxon>eudicotyledons</taxon>
        <taxon>Gunneridae</taxon>
        <taxon>Pentapetalae</taxon>
        <taxon>rosids</taxon>
        <taxon>fabids</taxon>
        <taxon>Rosales</taxon>
        <taxon>Cannabaceae</taxon>
        <taxon>Trema</taxon>
    </lineage>
</organism>
<proteinExistence type="predicted"/>
<protein>
    <submittedName>
        <fullName evidence="2">Uncharacterized protein</fullName>
    </submittedName>
</protein>
<keyword evidence="3" id="KW-1185">Reference proteome</keyword>
<sequence>AGPGRPRYLGPARPAGHNDGQRAGPFGPAHFATSSQGIYIPHNYNASSLLV</sequence>
<evidence type="ECO:0000313" key="2">
    <source>
        <dbReference type="EMBL" id="PON54482.1"/>
    </source>
</evidence>
<evidence type="ECO:0000256" key="1">
    <source>
        <dbReference type="SAM" id="MobiDB-lite"/>
    </source>
</evidence>
<dbReference type="EMBL" id="JXTC01000432">
    <property type="protein sequence ID" value="PON54482.1"/>
    <property type="molecule type" value="Genomic_DNA"/>
</dbReference>
<dbReference type="Proteomes" id="UP000237000">
    <property type="component" value="Unassembled WGS sequence"/>
</dbReference>
<accession>A0A2P5C090</accession>
<feature type="region of interest" description="Disordered" evidence="1">
    <location>
        <begin position="1"/>
        <end position="29"/>
    </location>
</feature>